<evidence type="ECO:0000256" key="1">
    <source>
        <dbReference type="ARBA" id="ARBA00022737"/>
    </source>
</evidence>
<dbReference type="AlphaFoldDB" id="A0A813MVV6"/>
<name>A0A813MVV6_ADIRI</name>
<dbReference type="InterPro" id="IPR001258">
    <property type="entry name" value="NHL_repeat"/>
</dbReference>
<dbReference type="PANTHER" id="PTHR24104">
    <property type="entry name" value="E3 UBIQUITIN-PROTEIN LIGASE NHLRC1-RELATED"/>
    <property type="match status" value="1"/>
</dbReference>
<evidence type="ECO:0000256" key="3">
    <source>
        <dbReference type="SAM" id="SignalP"/>
    </source>
</evidence>
<evidence type="ECO:0000256" key="2">
    <source>
        <dbReference type="PROSITE-ProRule" id="PRU00504"/>
    </source>
</evidence>
<feature type="signal peptide" evidence="3">
    <location>
        <begin position="1"/>
        <end position="23"/>
    </location>
</feature>
<evidence type="ECO:0000313" key="4">
    <source>
        <dbReference type="EMBL" id="CAF0726384.1"/>
    </source>
</evidence>
<dbReference type="Pfam" id="PF01436">
    <property type="entry name" value="NHL"/>
    <property type="match status" value="2"/>
</dbReference>
<gene>
    <name evidence="4" type="ORF">EDS130_LOCUS734</name>
</gene>
<dbReference type="GO" id="GO:0008270">
    <property type="term" value="F:zinc ion binding"/>
    <property type="evidence" value="ECO:0007669"/>
    <property type="project" value="UniProtKB-KW"/>
</dbReference>
<proteinExistence type="predicted"/>
<dbReference type="PANTHER" id="PTHR24104:SF25">
    <property type="entry name" value="PROTEIN LIN-41"/>
    <property type="match status" value="1"/>
</dbReference>
<comment type="caution">
    <text evidence="4">The sequence shown here is derived from an EMBL/GenBank/DDBJ whole genome shotgun (WGS) entry which is preliminary data.</text>
</comment>
<organism evidence="4 5">
    <name type="scientific">Adineta ricciae</name>
    <name type="common">Rotifer</name>
    <dbReference type="NCBI Taxonomy" id="249248"/>
    <lineage>
        <taxon>Eukaryota</taxon>
        <taxon>Metazoa</taxon>
        <taxon>Spiralia</taxon>
        <taxon>Gnathifera</taxon>
        <taxon>Rotifera</taxon>
        <taxon>Eurotatoria</taxon>
        <taxon>Bdelloidea</taxon>
        <taxon>Adinetida</taxon>
        <taxon>Adinetidae</taxon>
        <taxon>Adineta</taxon>
    </lineage>
</organism>
<protein>
    <submittedName>
        <fullName evidence="4">Uncharacterized protein</fullName>
    </submittedName>
</protein>
<dbReference type="Gene3D" id="2.120.10.30">
    <property type="entry name" value="TolB, C-terminal domain"/>
    <property type="match status" value="2"/>
</dbReference>
<dbReference type="CDD" id="cd05819">
    <property type="entry name" value="NHL"/>
    <property type="match status" value="1"/>
</dbReference>
<accession>A0A813MVV6</accession>
<evidence type="ECO:0000313" key="5">
    <source>
        <dbReference type="Proteomes" id="UP000663852"/>
    </source>
</evidence>
<reference evidence="4" key="1">
    <citation type="submission" date="2021-02" db="EMBL/GenBank/DDBJ databases">
        <authorList>
            <person name="Nowell W R."/>
        </authorList>
    </citation>
    <scope>NUCLEOTIDE SEQUENCE</scope>
</reference>
<feature type="repeat" description="NHL" evidence="2">
    <location>
        <begin position="42"/>
        <end position="81"/>
    </location>
</feature>
<keyword evidence="1" id="KW-0677">Repeat</keyword>
<keyword evidence="3" id="KW-0732">Signal</keyword>
<dbReference type="InterPro" id="IPR050952">
    <property type="entry name" value="TRIM-NHL_E3_ligases"/>
</dbReference>
<dbReference type="InterPro" id="IPR011042">
    <property type="entry name" value="6-blade_b-propeller_TolB-like"/>
</dbReference>
<feature type="repeat" description="NHL" evidence="2">
    <location>
        <begin position="227"/>
        <end position="257"/>
    </location>
</feature>
<dbReference type="PROSITE" id="PS51125">
    <property type="entry name" value="NHL"/>
    <property type="match status" value="2"/>
</dbReference>
<dbReference type="SUPFAM" id="SSF63829">
    <property type="entry name" value="Calcium-dependent phosphotriesterase"/>
    <property type="match status" value="1"/>
</dbReference>
<dbReference type="EMBL" id="CAJNOJ010000002">
    <property type="protein sequence ID" value="CAF0726384.1"/>
    <property type="molecule type" value="Genomic_DNA"/>
</dbReference>
<dbReference type="OrthoDB" id="342730at2759"/>
<feature type="chain" id="PRO_5032656569" evidence="3">
    <location>
        <begin position="24"/>
        <end position="320"/>
    </location>
</feature>
<dbReference type="Proteomes" id="UP000663852">
    <property type="component" value="Unassembled WGS sequence"/>
</dbReference>
<sequence length="320" mass="35300">MIYQIFFCVVSLSTLPLFVKCQANICPTATWSPNGVTVAGGHRSGSAFNQLNTPIGILIDDDQTIFVADTSNHRIVKWKANVSSGSLVAGGNGKGDRLDQLNSPQYIAMDKDKTIYIGDWGNQRLQRWIQNTQSGKTILGNITLLGITFDNEGSFYLSDYINNQVTKWRLGQTTGQIVALGLNIPRMIRLDSYRSVYVADAHNHRIMKFNEGITKGIVVAGRTNDSGSAEDQLNYPRSVIVDDSGSIYVADTNNHRIMRWLKGATSGTLVVGGRGGGTASDQLFYPSDLIFDTYGNLYVADTFNHRVQKFLINKNSCNRL</sequence>